<sequence>MVDAKNIENAPQKKKGARAGVQKFGEFLAGMVMPNIGAFIAWGLITALFIPTGWIPNATLNKLQAPMITYLLPLLIGYTGGHIVYGKRGAVVGAIATMGVIVGSSVTMFLGAMIIGPFSAFVVKQFDRLTEGKVKAGFEMLVNTFSAGIIGGAIAILGFLAIGPVVSALTIALGNGAMWITKAKILPLIATVVEPGKILFLNNAINHGIFDPVGISQVKQFGKSIFFLLESDPGPGLGVLLAYWIFGKGKVKSSAPGAVIIEFLGGIHEIYFPYVLMNPLLLLSVIFGGMSADFVFVITGAGLVASPSPGSIIAEIAMCPKGGILPVLAGILTGTVVSLLISIPIVKRASAKDADNAAFDDARKKMNVMKAEGKDTETMDTQAAVEPAAVGEIPSVIVFACDAGMGSSAMGETILRKKLQGAGIDITVHHAPVSEIPQDAQVVFTQVSLADRARQVVPHAEIRTVDNFLDSAPYDAYIASLKKAIAQQK</sequence>
<dbReference type="Gene3D" id="3.40.50.2300">
    <property type="match status" value="1"/>
</dbReference>
<dbReference type="CDD" id="cd05567">
    <property type="entry name" value="PTS_IIB_mannitol"/>
    <property type="match status" value="1"/>
</dbReference>
<feature type="transmembrane region" description="Helical" evidence="16">
    <location>
        <begin position="324"/>
        <end position="346"/>
    </location>
</feature>
<evidence type="ECO:0000256" key="14">
    <source>
        <dbReference type="ARBA" id="ARBA00023136"/>
    </source>
</evidence>
<keyword evidence="13 16" id="KW-1133">Transmembrane helix</keyword>
<feature type="domain" description="PTS EIIC type-2" evidence="18">
    <location>
        <begin position="24"/>
        <end position="355"/>
    </location>
</feature>
<dbReference type="EMBL" id="CP046051">
    <property type="protein sequence ID" value="QKN23071.1"/>
    <property type="molecule type" value="Genomic_DNA"/>
</dbReference>
<dbReference type="InterPro" id="IPR013011">
    <property type="entry name" value="PTS_EIIB_2"/>
</dbReference>
<feature type="transmembrane region" description="Helical" evidence="16">
    <location>
        <begin position="67"/>
        <end position="85"/>
    </location>
</feature>
<organism evidence="19 21">
    <name type="scientific">Caproicibacterium lactatifermentans</name>
    <dbReference type="NCBI Taxonomy" id="2666138"/>
    <lineage>
        <taxon>Bacteria</taxon>
        <taxon>Bacillati</taxon>
        <taxon>Bacillota</taxon>
        <taxon>Clostridia</taxon>
        <taxon>Eubacteriales</taxon>
        <taxon>Oscillospiraceae</taxon>
        <taxon>Caproicibacterium</taxon>
    </lineage>
</organism>
<comment type="subcellular location">
    <subcellularLocation>
        <location evidence="3">Cell membrane</location>
        <topology evidence="3">Multi-pass membrane protein</topology>
    </subcellularLocation>
</comment>
<keyword evidence="22" id="KW-1185">Reference proteome</keyword>
<dbReference type="RefSeq" id="WP_086034884.1">
    <property type="nucleotide sequence ID" value="NZ_CP046051.1"/>
</dbReference>
<evidence type="ECO:0000256" key="3">
    <source>
        <dbReference type="ARBA" id="ARBA00004651"/>
    </source>
</evidence>
<accession>A0A859DST8</accession>
<keyword evidence="8" id="KW-0597">Phosphoprotein</keyword>
<evidence type="ECO:0000256" key="11">
    <source>
        <dbReference type="ARBA" id="ARBA00022683"/>
    </source>
</evidence>
<dbReference type="EC" id="2.7.1.197" evidence="4"/>
<dbReference type="InterPro" id="IPR013014">
    <property type="entry name" value="PTS_EIIC_2"/>
</dbReference>
<proteinExistence type="predicted"/>
<dbReference type="NCBIfam" id="NF011663">
    <property type="entry name" value="PRK15083.1"/>
    <property type="match status" value="1"/>
</dbReference>
<comment type="function">
    <text evidence="2">The phosphoenolpyruvate-dependent sugar phosphotransferase system (sugar PTS), a major carbohydrate active transport system, catalyzes the phosphorylation of incoming sugar substrates concomitantly with their translocation across the cell membrane. The enzyme II CmtAB PTS system is involved in D-mannitol transport.</text>
</comment>
<feature type="domain" description="PTS EIIB type-2" evidence="17">
    <location>
        <begin position="395"/>
        <end position="486"/>
    </location>
</feature>
<dbReference type="EMBL" id="CP046161">
    <property type="protein sequence ID" value="QKO30323.1"/>
    <property type="molecule type" value="Genomic_DNA"/>
</dbReference>
<evidence type="ECO:0000256" key="5">
    <source>
        <dbReference type="ARBA" id="ARBA00021825"/>
    </source>
</evidence>
<dbReference type="GO" id="GO:0005886">
    <property type="term" value="C:plasma membrane"/>
    <property type="evidence" value="ECO:0007669"/>
    <property type="project" value="UniProtKB-SubCell"/>
</dbReference>
<dbReference type="GO" id="GO:0090563">
    <property type="term" value="F:protein-phosphocysteine-sugar phosphotransferase activity"/>
    <property type="evidence" value="ECO:0007669"/>
    <property type="project" value="TreeGrafter"/>
</dbReference>
<dbReference type="InterPro" id="IPR004718">
    <property type="entry name" value="PTS_IIC_mtl"/>
</dbReference>
<dbReference type="PROSITE" id="PS51099">
    <property type="entry name" value="PTS_EIIB_TYPE_2"/>
    <property type="match status" value="1"/>
</dbReference>
<feature type="transmembrane region" description="Helical" evidence="16">
    <location>
        <begin position="140"/>
        <end position="173"/>
    </location>
</feature>
<dbReference type="AlphaFoldDB" id="A0A859DST8"/>
<evidence type="ECO:0000256" key="4">
    <source>
        <dbReference type="ARBA" id="ARBA00011909"/>
    </source>
</evidence>
<reference evidence="20" key="2">
    <citation type="journal article" date="2021" name="Appl. Environ. Microbiol.">
        <title>Adaptability of a Caproate-Producing Bacterium Contributes to Its Dominance in an Anaerobic Fermentation System.</title>
        <authorList>
            <person name="Wang H."/>
            <person name="Gu Y."/>
            <person name="Zhou W."/>
            <person name="Zhao D."/>
            <person name="Qiao Z."/>
            <person name="Zheng J."/>
            <person name="Gao J."/>
            <person name="Chen X."/>
            <person name="Ren C."/>
            <person name="Xu Y."/>
        </authorList>
    </citation>
    <scope>NUCLEOTIDE SEQUENCE</scope>
    <source>
        <strain evidence="20">JNU-WLY1368</strain>
    </source>
</reference>
<keyword evidence="11" id="KW-0598">Phosphotransferase system</keyword>
<evidence type="ECO:0000256" key="9">
    <source>
        <dbReference type="ARBA" id="ARBA00022597"/>
    </source>
</evidence>
<dbReference type="PANTHER" id="PTHR30181:SF2">
    <property type="entry name" value="PTS SYSTEM MANNITOL-SPECIFIC EIICBA COMPONENT"/>
    <property type="match status" value="1"/>
</dbReference>
<gene>
    <name evidence="19" type="ORF">GJQ69_00370</name>
    <name evidence="20" type="ORF">GKP14_04410</name>
</gene>
<evidence type="ECO:0000256" key="8">
    <source>
        <dbReference type="ARBA" id="ARBA00022553"/>
    </source>
</evidence>
<dbReference type="InterPro" id="IPR036095">
    <property type="entry name" value="PTS_EIIB-like_sf"/>
</dbReference>
<evidence type="ECO:0000256" key="16">
    <source>
        <dbReference type="SAM" id="Phobius"/>
    </source>
</evidence>
<evidence type="ECO:0000313" key="22">
    <source>
        <dbReference type="Proteomes" id="UP000509623"/>
    </source>
</evidence>
<dbReference type="PROSITE" id="PS51104">
    <property type="entry name" value="PTS_EIIC_TYPE_2"/>
    <property type="match status" value="1"/>
</dbReference>
<feature type="transmembrane region" description="Helical" evidence="16">
    <location>
        <begin position="225"/>
        <end position="246"/>
    </location>
</feature>
<reference evidence="20" key="3">
    <citation type="journal article" date="2022" name="Int. J. Syst. Evol. Microbiol.">
        <title>Caproicibacterium lactatifermentans sp. nov., isolated from pit clay used for the production of Chinese strong aroma-type liquor.</title>
        <authorList>
            <person name="Wang H."/>
            <person name="Gu Y."/>
            <person name="Zhao D."/>
            <person name="Qiao Z."/>
            <person name="Zheng J."/>
            <person name="Gao J."/>
            <person name="Ren C."/>
            <person name="Xu Y."/>
        </authorList>
    </citation>
    <scope>NUCLEOTIDE SEQUENCE</scope>
    <source>
        <strain evidence="20">JNU-WLY1368</strain>
    </source>
</reference>
<dbReference type="Pfam" id="PF02378">
    <property type="entry name" value="PTS_EIIC"/>
    <property type="match status" value="1"/>
</dbReference>
<comment type="catalytic activity">
    <reaction evidence="1">
        <text>D-mannitol(out) + N(pros)-phospho-L-histidyl-[protein] = D-mannitol 1-phosphate(in) + L-histidyl-[protein]</text>
        <dbReference type="Rhea" id="RHEA:33363"/>
        <dbReference type="Rhea" id="RHEA-COMP:9745"/>
        <dbReference type="Rhea" id="RHEA-COMP:9746"/>
        <dbReference type="ChEBI" id="CHEBI:16899"/>
        <dbReference type="ChEBI" id="CHEBI:29979"/>
        <dbReference type="ChEBI" id="CHEBI:61381"/>
        <dbReference type="ChEBI" id="CHEBI:64837"/>
        <dbReference type="EC" id="2.7.1.197"/>
    </reaction>
</comment>
<dbReference type="PANTHER" id="PTHR30181">
    <property type="entry name" value="MANNITOL PERMEASE IIC COMPONENT"/>
    <property type="match status" value="1"/>
</dbReference>
<dbReference type="InterPro" id="IPR003352">
    <property type="entry name" value="PTS_EIIC"/>
</dbReference>
<dbReference type="InterPro" id="IPR050893">
    <property type="entry name" value="Sugar_PTS"/>
</dbReference>
<dbReference type="GO" id="GO:0022872">
    <property type="term" value="F:protein-N(PI)-phosphohistidine-mannitol phosphotransferase system transmembrane transporter activity"/>
    <property type="evidence" value="ECO:0007669"/>
    <property type="project" value="InterPro"/>
</dbReference>
<dbReference type="Proteomes" id="UP000509623">
    <property type="component" value="Chromosome"/>
</dbReference>
<evidence type="ECO:0000259" key="17">
    <source>
        <dbReference type="PROSITE" id="PS51099"/>
    </source>
</evidence>
<evidence type="ECO:0000256" key="7">
    <source>
        <dbReference type="ARBA" id="ARBA00022475"/>
    </source>
</evidence>
<dbReference type="NCBIfam" id="TIGR00851">
    <property type="entry name" value="mtlA"/>
    <property type="match status" value="1"/>
</dbReference>
<dbReference type="Proteomes" id="UP000501316">
    <property type="component" value="Chromosome"/>
</dbReference>
<evidence type="ECO:0000256" key="2">
    <source>
        <dbReference type="ARBA" id="ARBA00002434"/>
    </source>
</evidence>
<evidence type="ECO:0000256" key="12">
    <source>
        <dbReference type="ARBA" id="ARBA00022692"/>
    </source>
</evidence>
<dbReference type="Pfam" id="PF02302">
    <property type="entry name" value="PTS_IIB"/>
    <property type="match status" value="1"/>
</dbReference>
<evidence type="ECO:0000313" key="20">
    <source>
        <dbReference type="EMBL" id="QKO30323.1"/>
    </source>
</evidence>
<keyword evidence="14 16" id="KW-0472">Membrane</keyword>
<evidence type="ECO:0000256" key="10">
    <source>
        <dbReference type="ARBA" id="ARBA00022679"/>
    </source>
</evidence>
<protein>
    <recommendedName>
        <fullName evidence="5">PTS system mannitol-specific EIICB component</fullName>
        <ecNumber evidence="4">2.7.1.197</ecNumber>
    </recommendedName>
    <alternativeName>
        <fullName evidence="15">EIICB-Mtl</fullName>
    </alternativeName>
</protein>
<reference evidence="21 22" key="1">
    <citation type="submission" date="2019-11" db="EMBL/GenBank/DDBJ databases">
        <authorList>
            <person name="Ren C."/>
            <person name="Wang H."/>
            <person name="Xu Y."/>
        </authorList>
    </citation>
    <scope>NUCLEOTIDE SEQUENCE [LARGE SCALE GENOMIC DNA]</scope>
    <source>
        <strain evidence="22">JNU-WLY1368</strain>
        <strain evidence="19 21">LBM 19010</strain>
    </source>
</reference>
<dbReference type="InterPro" id="IPR003501">
    <property type="entry name" value="PTS_EIIB_2/3"/>
</dbReference>
<keyword evidence="9" id="KW-0762">Sugar transport</keyword>
<name>A0A859DST8_9FIRM</name>
<feature type="transmembrane region" description="Helical" evidence="16">
    <location>
        <begin position="36"/>
        <end position="55"/>
    </location>
</feature>
<dbReference type="GO" id="GO:0009401">
    <property type="term" value="P:phosphoenolpyruvate-dependent sugar phosphotransferase system"/>
    <property type="evidence" value="ECO:0007669"/>
    <property type="project" value="UniProtKB-KW"/>
</dbReference>
<dbReference type="InterPro" id="IPR029503">
    <property type="entry name" value="PTS_EIIB_mannitol"/>
</dbReference>
<evidence type="ECO:0000313" key="19">
    <source>
        <dbReference type="EMBL" id="QKN23071.1"/>
    </source>
</evidence>
<evidence type="ECO:0000256" key="6">
    <source>
        <dbReference type="ARBA" id="ARBA00022448"/>
    </source>
</evidence>
<feature type="transmembrane region" description="Helical" evidence="16">
    <location>
        <begin position="92"/>
        <end position="120"/>
    </location>
</feature>
<keyword evidence="10" id="KW-0808">Transferase</keyword>
<dbReference type="KEGG" id="clf:GJQ69_00370"/>
<evidence type="ECO:0000313" key="21">
    <source>
        <dbReference type="Proteomes" id="UP000501316"/>
    </source>
</evidence>
<evidence type="ECO:0000259" key="18">
    <source>
        <dbReference type="PROSITE" id="PS51104"/>
    </source>
</evidence>
<evidence type="ECO:0000256" key="15">
    <source>
        <dbReference type="ARBA" id="ARBA00033349"/>
    </source>
</evidence>
<evidence type="ECO:0000256" key="1">
    <source>
        <dbReference type="ARBA" id="ARBA00001655"/>
    </source>
</evidence>
<keyword evidence="6" id="KW-0813">Transport</keyword>
<dbReference type="SUPFAM" id="SSF52794">
    <property type="entry name" value="PTS system IIB component-like"/>
    <property type="match status" value="1"/>
</dbReference>
<evidence type="ECO:0000256" key="13">
    <source>
        <dbReference type="ARBA" id="ARBA00022989"/>
    </source>
</evidence>
<keyword evidence="7" id="KW-1003">Cell membrane</keyword>
<feature type="transmembrane region" description="Helical" evidence="16">
    <location>
        <begin position="280"/>
        <end position="304"/>
    </location>
</feature>
<keyword evidence="12 16" id="KW-0812">Transmembrane</keyword>